<sequence>MKKIVLIFILCSLPLFGWSDLTVNYMIVNAYKTFPEGLRLYLENNKKDILNGAKSVKESDFSSKKEIEAFVCMEKKIIERMIKNRQKIKKIAYEFGRMFKGIAILSYPFSFEKSFYSKDYNNYTEYKLEKFIFAFKKVNITNLKSNNCENLVKSLYRKSRELRVRIVNDYKIYGNSSQFDDLSAAFGSASLLFSDSCLTMSILSADIWLKANGSLSGCLTVKRGNE</sequence>
<evidence type="ECO:0000313" key="2">
    <source>
        <dbReference type="Proteomes" id="UP000595564"/>
    </source>
</evidence>
<gene>
    <name evidence="1" type="ORF">TTHT_1060</name>
</gene>
<dbReference type="Proteomes" id="UP000595564">
    <property type="component" value="Chromosome"/>
</dbReference>
<keyword evidence="2" id="KW-1185">Reference proteome</keyword>
<evidence type="ECO:0000313" key="1">
    <source>
        <dbReference type="EMBL" id="BBB32598.1"/>
    </source>
</evidence>
<dbReference type="RefSeq" id="WP_201328951.1">
    <property type="nucleotide sequence ID" value="NZ_AP017470.1"/>
</dbReference>
<dbReference type="KEGG" id="thyd:TTHT_1060"/>
<protein>
    <submittedName>
        <fullName evidence="1">Uncharacterized protein</fullName>
    </submittedName>
</protein>
<organism evidence="1 2">
    <name type="scientific">Thermotomaculum hydrothermale</name>
    <dbReference type="NCBI Taxonomy" id="981385"/>
    <lineage>
        <taxon>Bacteria</taxon>
        <taxon>Pseudomonadati</taxon>
        <taxon>Acidobacteriota</taxon>
        <taxon>Holophagae</taxon>
        <taxon>Thermotomaculales</taxon>
        <taxon>Thermotomaculaceae</taxon>
        <taxon>Thermotomaculum</taxon>
    </lineage>
</organism>
<name>A0A7R6PF59_9BACT</name>
<proteinExistence type="predicted"/>
<dbReference type="EMBL" id="AP017470">
    <property type="protein sequence ID" value="BBB32598.1"/>
    <property type="molecule type" value="Genomic_DNA"/>
</dbReference>
<accession>A0A7R6PF59</accession>
<reference evidence="1 2" key="1">
    <citation type="journal article" date="2012" name="Extremophiles">
        <title>Thermotomaculum hydrothermale gen. nov., sp. nov., a novel heterotrophic thermophile within the phylum Acidobacteria from a deep-sea hydrothermal vent chimney in the Southern Okinawa Trough.</title>
        <authorList>
            <person name="Izumi H."/>
            <person name="Nunoura T."/>
            <person name="Miyazaki M."/>
            <person name="Mino S."/>
            <person name="Toki T."/>
            <person name="Takai K."/>
            <person name="Sako Y."/>
            <person name="Sawabe T."/>
            <person name="Nakagawa S."/>
        </authorList>
    </citation>
    <scope>NUCLEOTIDE SEQUENCE [LARGE SCALE GENOMIC DNA]</scope>
    <source>
        <strain evidence="1 2">AC55</strain>
    </source>
</reference>
<dbReference type="AlphaFoldDB" id="A0A7R6PF59"/>